<dbReference type="PANTHER" id="PTHR42844">
    <property type="entry name" value="DIHYDRONEOPTERIN ALDOLASE 1-RELATED"/>
    <property type="match status" value="1"/>
</dbReference>
<evidence type="ECO:0000256" key="7">
    <source>
        <dbReference type="ARBA" id="ARBA00032903"/>
    </source>
</evidence>
<evidence type="ECO:0000256" key="2">
    <source>
        <dbReference type="ARBA" id="ARBA00005013"/>
    </source>
</evidence>
<dbReference type="EC" id="4.1.2.25" evidence="4"/>
<protein>
    <recommendedName>
        <fullName evidence="4">dihydroneopterin aldolase</fullName>
        <ecNumber evidence="4">4.1.2.25</ecNumber>
    </recommendedName>
    <alternativeName>
        <fullName evidence="7">7,8-dihydroneopterin aldolase</fullName>
    </alternativeName>
</protein>
<evidence type="ECO:0000256" key="6">
    <source>
        <dbReference type="ARBA" id="ARBA00023239"/>
    </source>
</evidence>
<dbReference type="SUPFAM" id="SSF55620">
    <property type="entry name" value="Tetrahydrobiopterin biosynthesis enzymes-like"/>
    <property type="match status" value="1"/>
</dbReference>
<accession>A0A8J7MA75</accession>
<evidence type="ECO:0000313" key="10">
    <source>
        <dbReference type="Proteomes" id="UP000655420"/>
    </source>
</evidence>
<comment type="similarity">
    <text evidence="3">Belongs to the DHNA family.</text>
</comment>
<organism evidence="9 10">
    <name type="scientific">Thermohalobaculum xanthum</name>
    <dbReference type="NCBI Taxonomy" id="2753746"/>
    <lineage>
        <taxon>Bacteria</taxon>
        <taxon>Pseudomonadati</taxon>
        <taxon>Pseudomonadota</taxon>
        <taxon>Alphaproteobacteria</taxon>
        <taxon>Rhodobacterales</taxon>
        <taxon>Paracoccaceae</taxon>
        <taxon>Thermohalobaculum</taxon>
    </lineage>
</organism>
<dbReference type="Pfam" id="PF02152">
    <property type="entry name" value="FolB"/>
    <property type="match status" value="1"/>
</dbReference>
<dbReference type="InterPro" id="IPR006157">
    <property type="entry name" value="FolB_dom"/>
</dbReference>
<keyword evidence="5" id="KW-0289">Folate biosynthesis</keyword>
<reference evidence="9" key="1">
    <citation type="submission" date="2020-12" db="EMBL/GenBank/DDBJ databases">
        <title>Bacterial taxonomy.</title>
        <authorList>
            <person name="Pan X."/>
        </authorList>
    </citation>
    <scope>NUCLEOTIDE SEQUENCE</scope>
    <source>
        <strain evidence="9">M0105</strain>
    </source>
</reference>
<gene>
    <name evidence="9" type="ORF">H0I76_15585</name>
</gene>
<dbReference type="EMBL" id="JAEHHL010000009">
    <property type="protein sequence ID" value="MBK0400620.1"/>
    <property type="molecule type" value="Genomic_DNA"/>
</dbReference>
<keyword evidence="10" id="KW-1185">Reference proteome</keyword>
<dbReference type="Gene3D" id="3.30.1130.10">
    <property type="match status" value="1"/>
</dbReference>
<dbReference type="InterPro" id="IPR043133">
    <property type="entry name" value="GTP-CH-I_C/QueF"/>
</dbReference>
<dbReference type="InterPro" id="IPR006156">
    <property type="entry name" value="Dihydroneopterin_aldolase"/>
</dbReference>
<dbReference type="SMART" id="SM00905">
    <property type="entry name" value="FolB"/>
    <property type="match status" value="1"/>
</dbReference>
<name>A0A8J7MA75_9RHOB</name>
<feature type="domain" description="Dihydroneopterin aldolase/epimerase" evidence="8">
    <location>
        <begin position="28"/>
        <end position="138"/>
    </location>
</feature>
<dbReference type="GO" id="GO:0046656">
    <property type="term" value="P:folic acid biosynthetic process"/>
    <property type="evidence" value="ECO:0007669"/>
    <property type="project" value="UniProtKB-KW"/>
</dbReference>
<evidence type="ECO:0000259" key="8">
    <source>
        <dbReference type="SMART" id="SM00905"/>
    </source>
</evidence>
<comment type="catalytic activity">
    <reaction evidence="1">
        <text>7,8-dihydroneopterin = 6-hydroxymethyl-7,8-dihydropterin + glycolaldehyde</text>
        <dbReference type="Rhea" id="RHEA:10540"/>
        <dbReference type="ChEBI" id="CHEBI:17001"/>
        <dbReference type="ChEBI" id="CHEBI:17071"/>
        <dbReference type="ChEBI" id="CHEBI:44841"/>
        <dbReference type="EC" id="4.1.2.25"/>
    </reaction>
</comment>
<evidence type="ECO:0000256" key="1">
    <source>
        <dbReference type="ARBA" id="ARBA00001353"/>
    </source>
</evidence>
<comment type="pathway">
    <text evidence="2">Cofactor biosynthesis; tetrahydrofolate biosynthesis; 2-amino-4-hydroxy-6-hydroxymethyl-7,8-dihydropteridine diphosphate from 7,8-dihydroneopterin triphosphate: step 3/4.</text>
</comment>
<evidence type="ECO:0000256" key="4">
    <source>
        <dbReference type="ARBA" id="ARBA00013043"/>
    </source>
</evidence>
<proteinExistence type="inferred from homology"/>
<evidence type="ECO:0000256" key="3">
    <source>
        <dbReference type="ARBA" id="ARBA00005708"/>
    </source>
</evidence>
<dbReference type="Proteomes" id="UP000655420">
    <property type="component" value="Unassembled WGS sequence"/>
</dbReference>
<evidence type="ECO:0000256" key="5">
    <source>
        <dbReference type="ARBA" id="ARBA00022909"/>
    </source>
</evidence>
<comment type="caution">
    <text evidence="9">The sequence shown here is derived from an EMBL/GenBank/DDBJ whole genome shotgun (WGS) entry which is preliminary data.</text>
</comment>
<keyword evidence="6" id="KW-0456">Lyase</keyword>
<dbReference type="GO" id="GO:0004150">
    <property type="term" value="F:dihydroneopterin aldolase activity"/>
    <property type="evidence" value="ECO:0007669"/>
    <property type="project" value="UniProtKB-EC"/>
</dbReference>
<evidence type="ECO:0000313" key="9">
    <source>
        <dbReference type="EMBL" id="MBK0400620.1"/>
    </source>
</evidence>
<dbReference type="AlphaFoldDB" id="A0A8J7MA75"/>
<sequence length="156" mass="17801">MVERALLPHRLDIETEQAGPQDKIADRIFLLDYTREIEIGAYAEEVGVTQRVRFDVVLEVTRNTAHIDDRVGRVINYDDLVDAIETIARGPRITLLETFAERLAQAVLVDPRARRVHVRIEKLDRLANGARLGVEISRVRTPETNEKIWALAPEVK</sequence>
<dbReference type="PANTHER" id="PTHR42844:SF1">
    <property type="entry name" value="DIHYDRONEOPTERIN ALDOLASE 1-RELATED"/>
    <property type="match status" value="1"/>
</dbReference>
<dbReference type="GO" id="GO:0005737">
    <property type="term" value="C:cytoplasm"/>
    <property type="evidence" value="ECO:0007669"/>
    <property type="project" value="TreeGrafter"/>
</dbReference>
<dbReference type="RefSeq" id="WP_200611707.1">
    <property type="nucleotide sequence ID" value="NZ_JAEHHL010000009.1"/>
</dbReference>